<keyword evidence="3" id="KW-1185">Reference proteome</keyword>
<keyword evidence="1" id="KW-1133">Transmembrane helix</keyword>
<dbReference type="AlphaFoldDB" id="A0AAD5RRV2"/>
<sequence>MSAETVKETEYISMTTFPLVSVDGTVSAFGFGLGAFEGLGDLALSLFGTTPSTTAANPSASSVDLGLSDGWAGEPISVLPFSSPDVIASSVEASTTPAAPTSSIETTALDDDGAWNGTYYSPHGGMGASSSLATMVTSTKGTVETVPSTACVPGTVGCPGTPFDGGANEHLLDAREAVMTAAACVVGVAFGVGMIWI</sequence>
<evidence type="ECO:0000313" key="2">
    <source>
        <dbReference type="EMBL" id="KAJ2902794.1"/>
    </source>
</evidence>
<accession>A0AAD5RRV2</accession>
<proteinExistence type="predicted"/>
<gene>
    <name evidence="2" type="ORF">MKZ38_000075</name>
</gene>
<feature type="transmembrane region" description="Helical" evidence="1">
    <location>
        <begin position="177"/>
        <end position="196"/>
    </location>
</feature>
<evidence type="ECO:0000313" key="3">
    <source>
        <dbReference type="Proteomes" id="UP001201980"/>
    </source>
</evidence>
<dbReference type="Proteomes" id="UP001201980">
    <property type="component" value="Unassembled WGS sequence"/>
</dbReference>
<keyword evidence="1" id="KW-0812">Transmembrane</keyword>
<evidence type="ECO:0000256" key="1">
    <source>
        <dbReference type="SAM" id="Phobius"/>
    </source>
</evidence>
<protein>
    <submittedName>
        <fullName evidence="2">Uncharacterized protein</fullName>
    </submittedName>
</protein>
<comment type="caution">
    <text evidence="2">The sequence shown here is derived from an EMBL/GenBank/DDBJ whole genome shotgun (WGS) entry which is preliminary data.</text>
</comment>
<dbReference type="EMBL" id="JAKWBI020000101">
    <property type="protein sequence ID" value="KAJ2902794.1"/>
    <property type="molecule type" value="Genomic_DNA"/>
</dbReference>
<reference evidence="2" key="1">
    <citation type="submission" date="2022-07" db="EMBL/GenBank/DDBJ databases">
        <title>Draft genome sequence of Zalerion maritima ATCC 34329, a (micro)plastics degrading marine fungus.</title>
        <authorList>
            <person name="Paco A."/>
            <person name="Goncalves M.F.M."/>
            <person name="Rocha-Santos T.A.P."/>
            <person name="Alves A."/>
        </authorList>
    </citation>
    <scope>NUCLEOTIDE SEQUENCE</scope>
    <source>
        <strain evidence="2">ATCC 34329</strain>
    </source>
</reference>
<keyword evidence="1" id="KW-0472">Membrane</keyword>
<name>A0AAD5RRV2_9PEZI</name>
<organism evidence="2 3">
    <name type="scientific">Zalerion maritima</name>
    <dbReference type="NCBI Taxonomy" id="339359"/>
    <lineage>
        <taxon>Eukaryota</taxon>
        <taxon>Fungi</taxon>
        <taxon>Dikarya</taxon>
        <taxon>Ascomycota</taxon>
        <taxon>Pezizomycotina</taxon>
        <taxon>Sordariomycetes</taxon>
        <taxon>Lulworthiomycetidae</taxon>
        <taxon>Lulworthiales</taxon>
        <taxon>Lulworthiaceae</taxon>
        <taxon>Zalerion</taxon>
    </lineage>
</organism>